<dbReference type="GO" id="GO:0050660">
    <property type="term" value="F:flavin adenine dinucleotide binding"/>
    <property type="evidence" value="ECO:0007669"/>
    <property type="project" value="TreeGrafter"/>
</dbReference>
<proteinExistence type="predicted"/>
<keyword evidence="3" id="KW-1185">Reference proteome</keyword>
<reference evidence="2" key="1">
    <citation type="submission" date="2014-12" db="EMBL/GenBank/DDBJ databases">
        <authorList>
            <person name="Huang H.-H."/>
            <person name="Chen S.-C."/>
            <person name="Lai M.-C."/>
        </authorList>
    </citation>
    <scope>NUCLEOTIDE SEQUENCE</scope>
    <source>
        <strain evidence="2">K1F9705b</strain>
    </source>
</reference>
<dbReference type="GO" id="GO:0005829">
    <property type="term" value="C:cytosol"/>
    <property type="evidence" value="ECO:0007669"/>
    <property type="project" value="TreeGrafter"/>
</dbReference>
<dbReference type="InterPro" id="IPR002937">
    <property type="entry name" value="Amino_oxidase"/>
</dbReference>
<evidence type="ECO:0000259" key="1">
    <source>
        <dbReference type="Pfam" id="PF01593"/>
    </source>
</evidence>
<sequence length="436" mass="49222">MKWGILGGGLTGVTLARLLHEAGEDPVVFEKEDRIGGLCRSMRQDGFTFDQGGSHIIFSRDTDVLTFMHSVLDTNKAERKRNTKIFYKDLLVTYPFENGLYELPKEDLFLCINEYIRTLIAAEKGEIPAPENFREWIYCTFGRGIAECYLVPYNEKIWNYPTERMSAHWMEGRVPRPPVEDIIRSATGIPTEGYTHQSVFCYPVEGGIEALVSAIADPIKGKIHTDCAVSSLRKDGDVWFIGDGKDEYRVDAVISTIPLQYLLPTLSEIPSSVVEACNNLRYNSLISVCIGFEGRVPPLSWVYIPDSATGHFNRISFPSNYSDAVAPPGHASILAEITYNDGDVISELTDEEILDDTISHLIRMGFIPEDANIVTRSVARSEFAYVVYDLEYLRNIQIVRSYLEDLGIHLVGRFSQFEYLNMDGCIRSALQFMEEL</sequence>
<dbReference type="PANTHER" id="PTHR21197">
    <property type="entry name" value="UDP-GALACTOPYRANOSE MUTASE"/>
    <property type="match status" value="1"/>
</dbReference>
<dbReference type="Proteomes" id="UP000730161">
    <property type="component" value="Unassembled WGS sequence"/>
</dbReference>
<dbReference type="InterPro" id="IPR036188">
    <property type="entry name" value="FAD/NAD-bd_sf"/>
</dbReference>
<evidence type="ECO:0000313" key="2">
    <source>
        <dbReference type="EMBL" id="MBR1368185.1"/>
    </source>
</evidence>
<evidence type="ECO:0000313" key="3">
    <source>
        <dbReference type="Proteomes" id="UP000730161"/>
    </source>
</evidence>
<accession>A0A8J8B3H4</accession>
<dbReference type="SUPFAM" id="SSF51905">
    <property type="entry name" value="FAD/NAD(P)-binding domain"/>
    <property type="match status" value="1"/>
</dbReference>
<name>A0A8J8B3H4_9EURY</name>
<dbReference type="AlphaFoldDB" id="A0A8J8B3H4"/>
<dbReference type="GO" id="GO:0008767">
    <property type="term" value="F:UDP-galactopyranose mutase activity"/>
    <property type="evidence" value="ECO:0007669"/>
    <property type="project" value="TreeGrafter"/>
</dbReference>
<dbReference type="OrthoDB" id="11867at2157"/>
<dbReference type="PANTHER" id="PTHR21197:SF0">
    <property type="entry name" value="UDP-GALACTOPYRANOSE MUTASE"/>
    <property type="match status" value="1"/>
</dbReference>
<dbReference type="RefSeq" id="WP_211529781.1">
    <property type="nucleotide sequence ID" value="NZ_JWHL01000001.1"/>
</dbReference>
<dbReference type="GO" id="GO:0016491">
    <property type="term" value="F:oxidoreductase activity"/>
    <property type="evidence" value="ECO:0007669"/>
    <property type="project" value="InterPro"/>
</dbReference>
<protein>
    <submittedName>
        <fullName evidence="2">FAD-dependent oxidoreductase</fullName>
    </submittedName>
</protein>
<gene>
    <name evidence="2" type="ORF">RJ53_01225</name>
</gene>
<comment type="caution">
    <text evidence="2">The sequence shown here is derived from an EMBL/GenBank/DDBJ whole genome shotgun (WGS) entry which is preliminary data.</text>
</comment>
<dbReference type="Pfam" id="PF01593">
    <property type="entry name" value="Amino_oxidase"/>
    <property type="match status" value="1"/>
</dbReference>
<dbReference type="EMBL" id="JWHL01000001">
    <property type="protein sequence ID" value="MBR1368185.1"/>
    <property type="molecule type" value="Genomic_DNA"/>
</dbReference>
<feature type="domain" description="Amine oxidase" evidence="1">
    <location>
        <begin position="10"/>
        <end position="430"/>
    </location>
</feature>
<dbReference type="Gene3D" id="3.50.50.60">
    <property type="entry name" value="FAD/NAD(P)-binding domain"/>
    <property type="match status" value="1"/>
</dbReference>
<organism evidence="2 3">
    <name type="scientific">Methanocalculus chunghsingensis</name>
    <dbReference type="NCBI Taxonomy" id="156457"/>
    <lineage>
        <taxon>Archaea</taxon>
        <taxon>Methanobacteriati</taxon>
        <taxon>Methanobacteriota</taxon>
        <taxon>Stenosarchaea group</taxon>
        <taxon>Methanomicrobia</taxon>
        <taxon>Methanomicrobiales</taxon>
        <taxon>Methanocalculaceae</taxon>
        <taxon>Methanocalculus</taxon>
    </lineage>
</organism>